<protein>
    <recommendedName>
        <fullName evidence="3">Gag/pol protein</fullName>
    </recommendedName>
</protein>
<gene>
    <name evidence="2" type="ORF">Sangu_1190900</name>
</gene>
<evidence type="ECO:0000256" key="1">
    <source>
        <dbReference type="SAM" id="MobiDB-lite"/>
    </source>
</evidence>
<dbReference type="EMBL" id="JACGWK010000007">
    <property type="protein sequence ID" value="KAL0343035.1"/>
    <property type="molecule type" value="Genomic_DNA"/>
</dbReference>
<proteinExistence type="predicted"/>
<name>A0AAW2NGT4_9LAMI</name>
<reference evidence="2" key="2">
    <citation type="journal article" date="2024" name="Plant">
        <title>Genomic evolution and insights into agronomic trait innovations of Sesamum species.</title>
        <authorList>
            <person name="Miao H."/>
            <person name="Wang L."/>
            <person name="Qu L."/>
            <person name="Liu H."/>
            <person name="Sun Y."/>
            <person name="Le M."/>
            <person name="Wang Q."/>
            <person name="Wei S."/>
            <person name="Zheng Y."/>
            <person name="Lin W."/>
            <person name="Duan Y."/>
            <person name="Cao H."/>
            <person name="Xiong S."/>
            <person name="Wang X."/>
            <person name="Wei L."/>
            <person name="Li C."/>
            <person name="Ma Q."/>
            <person name="Ju M."/>
            <person name="Zhao R."/>
            <person name="Li G."/>
            <person name="Mu C."/>
            <person name="Tian Q."/>
            <person name="Mei H."/>
            <person name="Zhang T."/>
            <person name="Gao T."/>
            <person name="Zhang H."/>
        </authorList>
    </citation>
    <scope>NUCLEOTIDE SEQUENCE</scope>
    <source>
        <strain evidence="2">G01</strain>
    </source>
</reference>
<organism evidence="2">
    <name type="scientific">Sesamum angustifolium</name>
    <dbReference type="NCBI Taxonomy" id="2727405"/>
    <lineage>
        <taxon>Eukaryota</taxon>
        <taxon>Viridiplantae</taxon>
        <taxon>Streptophyta</taxon>
        <taxon>Embryophyta</taxon>
        <taxon>Tracheophyta</taxon>
        <taxon>Spermatophyta</taxon>
        <taxon>Magnoliopsida</taxon>
        <taxon>eudicotyledons</taxon>
        <taxon>Gunneridae</taxon>
        <taxon>Pentapetalae</taxon>
        <taxon>asterids</taxon>
        <taxon>lamiids</taxon>
        <taxon>Lamiales</taxon>
        <taxon>Pedaliaceae</taxon>
        <taxon>Sesamum</taxon>
    </lineage>
</organism>
<feature type="region of interest" description="Disordered" evidence="1">
    <location>
        <begin position="37"/>
        <end position="71"/>
    </location>
</feature>
<feature type="compositionally biased region" description="Basic residues" evidence="1">
    <location>
        <begin position="38"/>
        <end position="58"/>
    </location>
</feature>
<reference evidence="2" key="1">
    <citation type="submission" date="2020-06" db="EMBL/GenBank/DDBJ databases">
        <authorList>
            <person name="Li T."/>
            <person name="Hu X."/>
            <person name="Zhang T."/>
            <person name="Song X."/>
            <person name="Zhang H."/>
            <person name="Dai N."/>
            <person name="Sheng W."/>
            <person name="Hou X."/>
            <person name="Wei L."/>
        </authorList>
    </citation>
    <scope>NUCLEOTIDE SEQUENCE</scope>
    <source>
        <strain evidence="2">G01</strain>
        <tissue evidence="2">Leaf</tissue>
    </source>
</reference>
<accession>A0AAW2NGT4</accession>
<evidence type="ECO:0000313" key="2">
    <source>
        <dbReference type="EMBL" id="KAL0343035.1"/>
    </source>
</evidence>
<evidence type="ECO:0008006" key="3">
    <source>
        <dbReference type="Google" id="ProtNLM"/>
    </source>
</evidence>
<comment type="caution">
    <text evidence="2">The sequence shown here is derived from an EMBL/GenBank/DDBJ whole genome shotgun (WGS) entry which is preliminary data.</text>
</comment>
<dbReference type="AlphaFoldDB" id="A0AAW2NGT4"/>
<sequence length="93" mass="10369">MEVSIQEFVNMLKMMVSTFRKEKPITLGGWSSTLNVFKPKKRNGKKGKLSLKNNKKKGTQGGGKKSKSQDKRHYCSELGHLQIAGMALVCSLL</sequence>